<protein>
    <submittedName>
        <fullName evidence="4">GNAT family acetyltransferase YhhY</fullName>
    </submittedName>
</protein>
<evidence type="ECO:0000313" key="4">
    <source>
        <dbReference type="EMBL" id="RDB31281.1"/>
    </source>
</evidence>
<dbReference type="EMBL" id="QQBG01000023">
    <property type="protein sequence ID" value="RDB31281.1"/>
    <property type="molecule type" value="Genomic_DNA"/>
</dbReference>
<dbReference type="PANTHER" id="PTHR43420">
    <property type="entry name" value="ACETYLTRANSFERASE"/>
    <property type="match status" value="1"/>
</dbReference>
<dbReference type="InterPro" id="IPR050680">
    <property type="entry name" value="YpeA/RimI_acetyltransf"/>
</dbReference>
<gene>
    <name evidence="4" type="ORF">HAT2_00619</name>
</gene>
<evidence type="ECO:0000313" key="5">
    <source>
        <dbReference type="Proteomes" id="UP000253816"/>
    </source>
</evidence>
<keyword evidence="1 4" id="KW-0808">Transferase</keyword>
<dbReference type="RefSeq" id="WP_181860346.1">
    <property type="nucleotide sequence ID" value="NZ_QQBG01000023.1"/>
</dbReference>
<accession>A0A369K9L5</accession>
<keyword evidence="5" id="KW-1185">Reference proteome</keyword>
<organism evidence="4 5">
    <name type="scientific">Candidatus Similichlamydia laticola</name>
    <dbReference type="NCBI Taxonomy" id="2170265"/>
    <lineage>
        <taxon>Bacteria</taxon>
        <taxon>Pseudomonadati</taxon>
        <taxon>Chlamydiota</taxon>
        <taxon>Chlamydiia</taxon>
        <taxon>Parachlamydiales</taxon>
        <taxon>Candidatus Parilichlamydiaceae</taxon>
        <taxon>Candidatus Similichlamydia</taxon>
    </lineage>
</organism>
<dbReference type="Proteomes" id="UP000253816">
    <property type="component" value="Unassembled WGS sequence"/>
</dbReference>
<dbReference type="InterPro" id="IPR000182">
    <property type="entry name" value="GNAT_dom"/>
</dbReference>
<reference evidence="4 5" key="1">
    <citation type="submission" date="2018-07" db="EMBL/GenBank/DDBJ databases">
        <title>Comparative genomics of the Candidatus Parilichlamydiaceae reveals evidence of convergent evolution and genome reduction in the phylum Chlamydiae.</title>
        <authorList>
            <person name="Taylor-Brown A."/>
            <person name="Polkinghorne A."/>
        </authorList>
    </citation>
    <scope>NUCLEOTIDE SEQUENCE [LARGE SCALE GENOMIC DNA]</scope>
    <source>
        <strain evidence="4 5">Hat2</strain>
    </source>
</reference>
<proteinExistence type="predicted"/>
<dbReference type="SUPFAM" id="SSF55729">
    <property type="entry name" value="Acyl-CoA N-acyltransferases (Nat)"/>
    <property type="match status" value="1"/>
</dbReference>
<dbReference type="GO" id="GO:0016747">
    <property type="term" value="F:acyltransferase activity, transferring groups other than amino-acyl groups"/>
    <property type="evidence" value="ECO:0007669"/>
    <property type="project" value="InterPro"/>
</dbReference>
<dbReference type="CDD" id="cd04301">
    <property type="entry name" value="NAT_SF"/>
    <property type="match status" value="1"/>
</dbReference>
<dbReference type="Gene3D" id="3.40.630.30">
    <property type="match status" value="1"/>
</dbReference>
<sequence>MDIDIRLTELGDSFYLDQWLAQEGGELGFPAIALEDDVERNEAAIRWVSQSRYGSSLTAEVKGVPVGIATLNLMIGDRLSHHAELSIAVDVSHRGKGIGTKLFGSLLELGEKTFKLREIFIIVSVGNPAKHLYDRFGFEPVGVKKRYARLKNGGYQDVLIMQKSLGET</sequence>
<dbReference type="PANTHER" id="PTHR43420:SF49">
    <property type="entry name" value="AMINO GROUP ACETYL TRANSFERASE"/>
    <property type="match status" value="1"/>
</dbReference>
<dbReference type="InterPro" id="IPR016181">
    <property type="entry name" value="Acyl_CoA_acyltransferase"/>
</dbReference>
<evidence type="ECO:0000259" key="3">
    <source>
        <dbReference type="PROSITE" id="PS51186"/>
    </source>
</evidence>
<feature type="domain" description="N-acetyltransferase" evidence="3">
    <location>
        <begin position="3"/>
        <end position="166"/>
    </location>
</feature>
<name>A0A369K9L5_9BACT</name>
<keyword evidence="2" id="KW-0012">Acyltransferase</keyword>
<dbReference type="AlphaFoldDB" id="A0A369K9L5"/>
<evidence type="ECO:0000256" key="1">
    <source>
        <dbReference type="ARBA" id="ARBA00022679"/>
    </source>
</evidence>
<evidence type="ECO:0000256" key="2">
    <source>
        <dbReference type="ARBA" id="ARBA00023315"/>
    </source>
</evidence>
<dbReference type="Pfam" id="PF00583">
    <property type="entry name" value="Acetyltransf_1"/>
    <property type="match status" value="1"/>
</dbReference>
<comment type="caution">
    <text evidence="4">The sequence shown here is derived from an EMBL/GenBank/DDBJ whole genome shotgun (WGS) entry which is preliminary data.</text>
</comment>
<dbReference type="PROSITE" id="PS51186">
    <property type="entry name" value="GNAT"/>
    <property type="match status" value="1"/>
</dbReference>